<dbReference type="PANTHER" id="PTHR43123:SF1">
    <property type="entry name" value="POLYSACCHARIDE DEACETYLASE-RELATED"/>
    <property type="match status" value="1"/>
</dbReference>
<dbReference type="NCBIfam" id="TIGR03212">
    <property type="entry name" value="uraD_N-term-dom"/>
    <property type="match status" value="1"/>
</dbReference>
<dbReference type="SUPFAM" id="SSF88713">
    <property type="entry name" value="Glycoside hydrolase/deacetylase"/>
    <property type="match status" value="1"/>
</dbReference>
<dbReference type="PROSITE" id="PS51677">
    <property type="entry name" value="NODB"/>
    <property type="match status" value="1"/>
</dbReference>
<reference evidence="2 3" key="1">
    <citation type="submission" date="2024-02" db="EMBL/GenBank/DDBJ databases">
        <title>New especies of Spiribacter isolated from saline water.</title>
        <authorList>
            <person name="Leon M.J."/>
            <person name="De La Haba R."/>
            <person name="Sanchez-Porro C."/>
            <person name="Ventosa A."/>
        </authorList>
    </citation>
    <scope>NUCLEOTIDE SEQUENCE [LARGE SCALE GENOMIC DNA]</scope>
    <source>
        <strain evidence="3">ag22IC6-390</strain>
    </source>
</reference>
<keyword evidence="3" id="KW-1185">Reference proteome</keyword>
<sequence>MPTPMDRDFVGYGRQRPQADWPGGARVAVQFVLNYEEGGERSVLEGDPHAETFLSEIINAPAIEDRHMSMESVYEYGSRVGVWRVLREFERRHLPLTVFAVARALQLNPEAAAAFVDAGHEIAGHGYRWLDYQAIDEATEREHLQKAVAIIHDLTGNPPTGWYTGRDNPRTRRLVVEHGGFEYDADYYGDELPFWQPVVDRAGAEHQQLIVPYTLDNNDMRFATPQGFNSGEQFYQYLRDAFDVLYAEGAEQPGMMSIGLHCRLIGRPGRFRALQRFLDHIEGHDRVWVCRRVDIARHWREHHPAPTAQSA</sequence>
<dbReference type="Pfam" id="PF01522">
    <property type="entry name" value="Polysacc_deac_1"/>
    <property type="match status" value="1"/>
</dbReference>
<accession>A0ABV3TE06</accession>
<organism evidence="2 3">
    <name type="scientific">Spiribacter pallidus</name>
    <dbReference type="NCBI Taxonomy" id="1987936"/>
    <lineage>
        <taxon>Bacteria</taxon>
        <taxon>Pseudomonadati</taxon>
        <taxon>Pseudomonadota</taxon>
        <taxon>Gammaproteobacteria</taxon>
        <taxon>Chromatiales</taxon>
        <taxon>Ectothiorhodospiraceae</taxon>
        <taxon>Spiribacter</taxon>
    </lineage>
</organism>
<dbReference type="Gene3D" id="3.20.20.370">
    <property type="entry name" value="Glycoside hydrolase/deacetylase"/>
    <property type="match status" value="1"/>
</dbReference>
<dbReference type="RefSeq" id="WP_367959596.1">
    <property type="nucleotide sequence ID" value="NZ_JBAKFK010000004.1"/>
</dbReference>
<protein>
    <submittedName>
        <fullName evidence="2">Allantoinase PuuE</fullName>
    </submittedName>
</protein>
<dbReference type="InterPro" id="IPR002509">
    <property type="entry name" value="NODB_dom"/>
</dbReference>
<dbReference type="CDD" id="cd10977">
    <property type="entry name" value="CE4_PuuE_SpCDA1"/>
    <property type="match status" value="1"/>
</dbReference>
<dbReference type="InterPro" id="IPR017625">
    <property type="entry name" value="PuuE"/>
</dbReference>
<evidence type="ECO:0000313" key="3">
    <source>
        <dbReference type="Proteomes" id="UP001556709"/>
    </source>
</evidence>
<dbReference type="PANTHER" id="PTHR43123">
    <property type="entry name" value="POLYSACCHARIDE DEACETYLASE-RELATED"/>
    <property type="match status" value="1"/>
</dbReference>
<dbReference type="EMBL" id="JBAKFM010000004">
    <property type="protein sequence ID" value="MEX0469857.1"/>
    <property type="molecule type" value="Genomic_DNA"/>
</dbReference>
<proteinExistence type="predicted"/>
<dbReference type="Proteomes" id="UP001556709">
    <property type="component" value="Unassembled WGS sequence"/>
</dbReference>
<comment type="caution">
    <text evidence="2">The sequence shown here is derived from an EMBL/GenBank/DDBJ whole genome shotgun (WGS) entry which is preliminary data.</text>
</comment>
<gene>
    <name evidence="2" type="primary">puuE</name>
    <name evidence="2" type="ORF">V6X73_08975</name>
</gene>
<evidence type="ECO:0000313" key="2">
    <source>
        <dbReference type="EMBL" id="MEX0469857.1"/>
    </source>
</evidence>
<dbReference type="InterPro" id="IPR011330">
    <property type="entry name" value="Glyco_hydro/deAcase_b/a-brl"/>
</dbReference>
<name>A0ABV3TE06_9GAMM</name>
<feature type="domain" description="NodB homology" evidence="1">
    <location>
        <begin position="68"/>
        <end position="290"/>
    </location>
</feature>
<evidence type="ECO:0000259" key="1">
    <source>
        <dbReference type="PROSITE" id="PS51677"/>
    </source>
</evidence>